<evidence type="ECO:0000256" key="6">
    <source>
        <dbReference type="ARBA" id="ARBA00023014"/>
    </source>
</evidence>
<evidence type="ECO:0000256" key="2">
    <source>
        <dbReference type="ARBA" id="ARBA00022485"/>
    </source>
</evidence>
<evidence type="ECO:0000313" key="8">
    <source>
        <dbReference type="EMBL" id="RDU70258.1"/>
    </source>
</evidence>
<dbReference type="SMART" id="SM00729">
    <property type="entry name" value="Elp3"/>
    <property type="match status" value="1"/>
</dbReference>
<evidence type="ECO:0000256" key="5">
    <source>
        <dbReference type="ARBA" id="ARBA00023004"/>
    </source>
</evidence>
<evidence type="ECO:0000256" key="1">
    <source>
        <dbReference type="ARBA" id="ARBA00001966"/>
    </source>
</evidence>
<dbReference type="SFLD" id="SFLDG01086">
    <property type="entry name" value="elongater_protein-like"/>
    <property type="match status" value="1"/>
</dbReference>
<sequence>MKIVLTVGRYFKQRFGQKVRKIPISLSGFTCPNIDGTVAKGGCIYCKNESFSPSLSMKKKNGQTGSSLESHKTIFAAKETESSSQHSMQWHTSKITMNPTLSYNPLLSHQLKELESQFNYHSQFHKNKFGISKYLVYFQSFTNTYAPFDTLKALYTKALNFPDVVGMSIGTRVDCVDSQLLDFLGEFVKQGKEIWLEYGIQSIYEDTLALTNRGHTMQGVKELFAETRARGIKVCAHLIYGLPNETLDMMLHSLQTILQYGVDSLKIHPLYVVEGTALARMYKKGQYTPISLEDYGEAIIRSLKIIPPNIIMQRVSAGAHDESLLAPKWCFDKNIQMRYLREQLKREGIEY</sequence>
<proteinExistence type="predicted"/>
<evidence type="ECO:0000313" key="9">
    <source>
        <dbReference type="Proteomes" id="UP000256424"/>
    </source>
</evidence>
<accession>A0A3D8IYC1</accession>
<dbReference type="PANTHER" id="PTHR11135">
    <property type="entry name" value="HISTONE ACETYLTRANSFERASE-RELATED"/>
    <property type="match status" value="1"/>
</dbReference>
<keyword evidence="6" id="KW-0411">Iron-sulfur</keyword>
<dbReference type="GO" id="GO:0046872">
    <property type="term" value="F:metal ion binding"/>
    <property type="evidence" value="ECO:0007669"/>
    <property type="project" value="UniProtKB-KW"/>
</dbReference>
<dbReference type="SFLD" id="SFLDS00029">
    <property type="entry name" value="Radical_SAM"/>
    <property type="match status" value="1"/>
</dbReference>
<dbReference type="InterPro" id="IPR032432">
    <property type="entry name" value="Radical_SAM_C"/>
</dbReference>
<dbReference type="GO" id="GO:0003824">
    <property type="term" value="F:catalytic activity"/>
    <property type="evidence" value="ECO:0007669"/>
    <property type="project" value="InterPro"/>
</dbReference>
<evidence type="ECO:0000259" key="7">
    <source>
        <dbReference type="PROSITE" id="PS51918"/>
    </source>
</evidence>
<dbReference type="Pfam" id="PF04055">
    <property type="entry name" value="Radical_SAM"/>
    <property type="match status" value="1"/>
</dbReference>
<gene>
    <name evidence="8" type="ORF">CQA66_08655</name>
</gene>
<keyword evidence="5" id="KW-0408">Iron</keyword>
<dbReference type="InterPro" id="IPR005911">
    <property type="entry name" value="YhcC-like"/>
</dbReference>
<dbReference type="GO" id="GO:0051539">
    <property type="term" value="F:4 iron, 4 sulfur cluster binding"/>
    <property type="evidence" value="ECO:0007669"/>
    <property type="project" value="UniProtKB-KW"/>
</dbReference>
<dbReference type="Proteomes" id="UP000256424">
    <property type="component" value="Unassembled WGS sequence"/>
</dbReference>
<comment type="caution">
    <text evidence="8">The sequence shown here is derived from an EMBL/GenBank/DDBJ whole genome shotgun (WGS) entry which is preliminary data.</text>
</comment>
<evidence type="ECO:0000256" key="4">
    <source>
        <dbReference type="ARBA" id="ARBA00022723"/>
    </source>
</evidence>
<keyword evidence="4" id="KW-0479">Metal-binding</keyword>
<keyword evidence="2" id="KW-0004">4Fe-4S</keyword>
<dbReference type="RefSeq" id="WP_104763743.1">
    <property type="nucleotide sequence ID" value="NZ_FZPM01000031.1"/>
</dbReference>
<keyword evidence="3" id="KW-0949">S-adenosyl-L-methionine</keyword>
<comment type="cofactor">
    <cofactor evidence="1">
        <name>[4Fe-4S] cluster</name>
        <dbReference type="ChEBI" id="CHEBI:49883"/>
    </cofactor>
</comment>
<dbReference type="Pfam" id="PF16199">
    <property type="entry name" value="Radical_SAM_C"/>
    <property type="match status" value="1"/>
</dbReference>
<dbReference type="Gene3D" id="3.30.750.200">
    <property type="match status" value="1"/>
</dbReference>
<organism evidence="8 9">
    <name type="scientific">Helicobacter aurati</name>
    <dbReference type="NCBI Taxonomy" id="137778"/>
    <lineage>
        <taxon>Bacteria</taxon>
        <taxon>Pseudomonadati</taxon>
        <taxon>Campylobacterota</taxon>
        <taxon>Epsilonproteobacteria</taxon>
        <taxon>Campylobacterales</taxon>
        <taxon>Helicobacteraceae</taxon>
        <taxon>Helicobacter</taxon>
    </lineage>
</organism>
<dbReference type="InterPro" id="IPR039661">
    <property type="entry name" value="ELP3"/>
</dbReference>
<name>A0A3D8IYC1_9HELI</name>
<keyword evidence="9" id="KW-1185">Reference proteome</keyword>
<dbReference type="OrthoDB" id="9801689at2"/>
<dbReference type="InterPro" id="IPR007197">
    <property type="entry name" value="rSAM"/>
</dbReference>
<dbReference type="InterPro" id="IPR006638">
    <property type="entry name" value="Elp3/MiaA/NifB-like_rSAM"/>
</dbReference>
<dbReference type="SFLD" id="SFLDG01091">
    <property type="entry name" value="uncharacterized_CHP01210-like"/>
    <property type="match status" value="1"/>
</dbReference>
<dbReference type="PANTHER" id="PTHR11135:SF1">
    <property type="entry name" value="PROTEIN YHCC"/>
    <property type="match status" value="1"/>
</dbReference>
<protein>
    <submittedName>
        <fullName evidence="8">TIGR01212 family radical SAM protein</fullName>
    </submittedName>
</protein>
<dbReference type="PROSITE" id="PS51918">
    <property type="entry name" value="RADICAL_SAM"/>
    <property type="match status" value="1"/>
</dbReference>
<evidence type="ECO:0000256" key="3">
    <source>
        <dbReference type="ARBA" id="ARBA00022691"/>
    </source>
</evidence>
<dbReference type="InterPro" id="IPR058240">
    <property type="entry name" value="rSAM_sf"/>
</dbReference>
<dbReference type="AlphaFoldDB" id="A0A3D8IYC1"/>
<reference evidence="8 9" key="1">
    <citation type="submission" date="2018-04" db="EMBL/GenBank/DDBJ databases">
        <title>Novel Campyloabacter and Helicobacter Species and Strains.</title>
        <authorList>
            <person name="Mannion A.J."/>
            <person name="Shen Z."/>
            <person name="Fox J.G."/>
        </authorList>
    </citation>
    <scope>NUCLEOTIDE SEQUENCE [LARGE SCALE GENOMIC DNA]</scope>
    <source>
        <strain evidence="8 9">MIT 97-5075</strain>
    </source>
</reference>
<feature type="domain" description="Radical SAM core" evidence="7">
    <location>
        <begin position="14"/>
        <end position="309"/>
    </location>
</feature>
<dbReference type="SUPFAM" id="SSF102114">
    <property type="entry name" value="Radical SAM enzymes"/>
    <property type="match status" value="1"/>
</dbReference>
<dbReference type="NCBIfam" id="TIGR01212">
    <property type="entry name" value="TIGR01212 family radical SAM protein"/>
    <property type="match status" value="1"/>
</dbReference>
<dbReference type="EMBL" id="NXLW01000022">
    <property type="protein sequence ID" value="RDU70258.1"/>
    <property type="molecule type" value="Genomic_DNA"/>
</dbReference>